<dbReference type="Proteomes" id="UP000807306">
    <property type="component" value="Unassembled WGS sequence"/>
</dbReference>
<sequence length="393" mass="43384">MPHSTTGTTSYVLQKYSRAYPRKRSVSKSQTETQDPADVISEWQHFTNPTIRLVLEVKSTPSGGTESVRLRIIWQMGSEQDSSSNQQDFTFEDLDLLSFADMASNIPKTQVLEGLPLKAVYRDAVVGIRYLHNRELGEALAYRRVQISFQSSAEASEFIENIKPVCPCKMNPNPVQGTQRPPLANSRIQTIKPAPLVAKPTLPVITQNPPGPRFQQQALPVHAPFPMRPNQQGLPHISSDISYELESSPMRSGQENRAITLSHSGGPASSSRMQSHFMPPPPPPPFHEAPSHCTRLDPASSLPASSFSGSSEDLTQLRDNGAPSAAHATEPSDRVRTDNVRAFLSEVKEATSIYDLPTPALERLIGEILCEDGFLKMVEQVAEMITIRRVARV</sequence>
<organism evidence="2 3">
    <name type="scientific">Crepidotus variabilis</name>
    <dbReference type="NCBI Taxonomy" id="179855"/>
    <lineage>
        <taxon>Eukaryota</taxon>
        <taxon>Fungi</taxon>
        <taxon>Dikarya</taxon>
        <taxon>Basidiomycota</taxon>
        <taxon>Agaricomycotina</taxon>
        <taxon>Agaricomycetes</taxon>
        <taxon>Agaricomycetidae</taxon>
        <taxon>Agaricales</taxon>
        <taxon>Agaricineae</taxon>
        <taxon>Crepidotaceae</taxon>
        <taxon>Crepidotus</taxon>
    </lineage>
</organism>
<feature type="compositionally biased region" description="Pro residues" evidence="1">
    <location>
        <begin position="278"/>
        <end position="287"/>
    </location>
</feature>
<comment type="caution">
    <text evidence="2">The sequence shown here is derived from an EMBL/GenBank/DDBJ whole genome shotgun (WGS) entry which is preliminary data.</text>
</comment>
<evidence type="ECO:0000313" key="3">
    <source>
        <dbReference type="Proteomes" id="UP000807306"/>
    </source>
</evidence>
<dbReference type="AlphaFoldDB" id="A0A9P6JR62"/>
<dbReference type="EMBL" id="MU157847">
    <property type="protein sequence ID" value="KAF9529235.1"/>
    <property type="molecule type" value="Genomic_DNA"/>
</dbReference>
<evidence type="ECO:0000313" key="2">
    <source>
        <dbReference type="EMBL" id="KAF9529235.1"/>
    </source>
</evidence>
<dbReference type="InterPro" id="IPR004354">
    <property type="entry name" value="Meiotic_Rec114"/>
</dbReference>
<feature type="region of interest" description="Disordered" evidence="1">
    <location>
        <begin position="259"/>
        <end position="337"/>
    </location>
</feature>
<dbReference type="Pfam" id="PF03525">
    <property type="entry name" value="Meiotic_rec114"/>
    <property type="match status" value="1"/>
</dbReference>
<evidence type="ECO:0000256" key="1">
    <source>
        <dbReference type="SAM" id="MobiDB-lite"/>
    </source>
</evidence>
<name>A0A9P6JR62_9AGAR</name>
<reference evidence="2" key="1">
    <citation type="submission" date="2020-11" db="EMBL/GenBank/DDBJ databases">
        <authorList>
            <consortium name="DOE Joint Genome Institute"/>
            <person name="Ahrendt S."/>
            <person name="Riley R."/>
            <person name="Andreopoulos W."/>
            <person name="Labutti K."/>
            <person name="Pangilinan J."/>
            <person name="Ruiz-Duenas F.J."/>
            <person name="Barrasa J.M."/>
            <person name="Sanchez-Garcia M."/>
            <person name="Camarero S."/>
            <person name="Miyauchi S."/>
            <person name="Serrano A."/>
            <person name="Linde D."/>
            <person name="Babiker R."/>
            <person name="Drula E."/>
            <person name="Ayuso-Fernandez I."/>
            <person name="Pacheco R."/>
            <person name="Padilla G."/>
            <person name="Ferreira P."/>
            <person name="Barriuso J."/>
            <person name="Kellner H."/>
            <person name="Castanera R."/>
            <person name="Alfaro M."/>
            <person name="Ramirez L."/>
            <person name="Pisabarro A.G."/>
            <person name="Kuo A."/>
            <person name="Tritt A."/>
            <person name="Lipzen A."/>
            <person name="He G."/>
            <person name="Yan M."/>
            <person name="Ng V."/>
            <person name="Cullen D."/>
            <person name="Martin F."/>
            <person name="Rosso M.-N."/>
            <person name="Henrissat B."/>
            <person name="Hibbett D."/>
            <person name="Martinez A.T."/>
            <person name="Grigoriev I.V."/>
        </authorList>
    </citation>
    <scope>NUCLEOTIDE SEQUENCE</scope>
    <source>
        <strain evidence="2">CBS 506.95</strain>
    </source>
</reference>
<dbReference type="OrthoDB" id="3364736at2759"/>
<feature type="compositionally biased region" description="Polar residues" evidence="1">
    <location>
        <begin position="259"/>
        <end position="274"/>
    </location>
</feature>
<keyword evidence="3" id="KW-1185">Reference proteome</keyword>
<dbReference type="GO" id="GO:0007131">
    <property type="term" value="P:reciprocal meiotic recombination"/>
    <property type="evidence" value="ECO:0007669"/>
    <property type="project" value="InterPro"/>
</dbReference>
<proteinExistence type="predicted"/>
<accession>A0A9P6JR62</accession>
<feature type="compositionally biased region" description="Low complexity" evidence="1">
    <location>
        <begin position="300"/>
        <end position="311"/>
    </location>
</feature>
<protein>
    <submittedName>
        <fullName evidence="2">Uncharacterized protein</fullName>
    </submittedName>
</protein>
<gene>
    <name evidence="2" type="ORF">CPB83DRAFT_852910</name>
</gene>